<gene>
    <name evidence="9" type="ORF">GGR04_002669</name>
</gene>
<keyword evidence="10" id="KW-1185">Reference proteome</keyword>
<evidence type="ECO:0000256" key="6">
    <source>
        <dbReference type="RuleBase" id="RU366011"/>
    </source>
</evidence>
<dbReference type="RefSeq" id="WP_183200339.1">
    <property type="nucleotide sequence ID" value="NZ_JACIEK010000006.1"/>
</dbReference>
<dbReference type="EMBL" id="JACIEK010000006">
    <property type="protein sequence ID" value="MBB3998821.1"/>
    <property type="molecule type" value="Genomic_DNA"/>
</dbReference>
<feature type="region of interest" description="Disordered" evidence="7">
    <location>
        <begin position="1"/>
        <end position="25"/>
    </location>
</feature>
<dbReference type="GO" id="GO:0045454">
    <property type="term" value="P:cell redox homeostasis"/>
    <property type="evidence" value="ECO:0007669"/>
    <property type="project" value="TreeGrafter"/>
</dbReference>
<dbReference type="InterPro" id="IPR013740">
    <property type="entry name" value="Redoxin"/>
</dbReference>
<evidence type="ECO:0000259" key="8">
    <source>
        <dbReference type="PROSITE" id="PS51352"/>
    </source>
</evidence>
<dbReference type="EC" id="1.11.1.27" evidence="6"/>
<dbReference type="Pfam" id="PF08534">
    <property type="entry name" value="Redoxin"/>
    <property type="match status" value="1"/>
</dbReference>
<dbReference type="InterPro" id="IPR037944">
    <property type="entry name" value="PRX5-like"/>
</dbReference>
<dbReference type="InterPro" id="IPR036249">
    <property type="entry name" value="Thioredoxin-like_sf"/>
</dbReference>
<dbReference type="InterPro" id="IPR013766">
    <property type="entry name" value="Thioredoxin_domain"/>
</dbReference>
<feature type="domain" description="Thioredoxin" evidence="8">
    <location>
        <begin position="3"/>
        <end position="161"/>
    </location>
</feature>
<dbReference type="PROSITE" id="PS51352">
    <property type="entry name" value="THIOREDOXIN_2"/>
    <property type="match status" value="1"/>
</dbReference>
<dbReference type="GO" id="GO:0034599">
    <property type="term" value="P:cellular response to oxidative stress"/>
    <property type="evidence" value="ECO:0007669"/>
    <property type="project" value="InterPro"/>
</dbReference>
<evidence type="ECO:0000256" key="3">
    <source>
        <dbReference type="ARBA" id="ARBA00023002"/>
    </source>
</evidence>
<evidence type="ECO:0000256" key="2">
    <source>
        <dbReference type="ARBA" id="ARBA00022862"/>
    </source>
</evidence>
<comment type="function">
    <text evidence="6">Thiol-specific peroxidase that catalyzes the reduction of hydrogen peroxide and organic hydroperoxides to water and alcohols, respectively. Plays a role in cell protection against oxidative stress by detoxifying peroxides.</text>
</comment>
<comment type="similarity">
    <text evidence="6">Belongs to the peroxiredoxin family. Prx5 subfamily.</text>
</comment>
<proteinExistence type="inferred from homology"/>
<dbReference type="GO" id="GO:0008379">
    <property type="term" value="F:thioredoxin peroxidase activity"/>
    <property type="evidence" value="ECO:0007669"/>
    <property type="project" value="InterPro"/>
</dbReference>
<dbReference type="CDD" id="cd03013">
    <property type="entry name" value="PRX5_like"/>
    <property type="match status" value="1"/>
</dbReference>
<dbReference type="FunFam" id="3.40.30.10:FF:000020">
    <property type="entry name" value="Peroxiredoxin"/>
    <property type="match status" value="1"/>
</dbReference>
<organism evidence="9 10">
    <name type="scientific">Aureimonas pseudogalii</name>
    <dbReference type="NCBI Taxonomy" id="1744844"/>
    <lineage>
        <taxon>Bacteria</taxon>
        <taxon>Pseudomonadati</taxon>
        <taxon>Pseudomonadota</taxon>
        <taxon>Alphaproteobacteria</taxon>
        <taxon>Hyphomicrobiales</taxon>
        <taxon>Aurantimonadaceae</taxon>
        <taxon>Aureimonas</taxon>
    </lineage>
</organism>
<sequence>MPLSIGDRLPEATFRTPGEDGPKPITSAEIFGGRKVVLFAVPGAFTPTCTMNHLPGFLDLNGEIRAKGVDDIAVVSVNDVHVMKAWRNATGATDQILFLADGNADFTRAVGLDMDMAVGGMGTRSKRYSMIVEDGVVKALNVEDSPGQAETSSAATILSQL</sequence>
<dbReference type="PANTHER" id="PTHR10430">
    <property type="entry name" value="PEROXIREDOXIN"/>
    <property type="match status" value="1"/>
</dbReference>
<evidence type="ECO:0000256" key="5">
    <source>
        <dbReference type="PIRSR" id="PIRSR637944-1"/>
    </source>
</evidence>
<accession>A0A7W6H5B3</accession>
<dbReference type="Gene3D" id="3.40.30.10">
    <property type="entry name" value="Glutaredoxin"/>
    <property type="match status" value="1"/>
</dbReference>
<evidence type="ECO:0000313" key="10">
    <source>
        <dbReference type="Proteomes" id="UP000542776"/>
    </source>
</evidence>
<dbReference type="PANTHER" id="PTHR10430:SF16">
    <property type="entry name" value="PEROXIREDOXIN-5, MITOCHONDRIAL"/>
    <property type="match status" value="1"/>
</dbReference>
<dbReference type="AlphaFoldDB" id="A0A7W6H5B3"/>
<evidence type="ECO:0000313" key="9">
    <source>
        <dbReference type="EMBL" id="MBB3998821.1"/>
    </source>
</evidence>
<name>A0A7W6H5B3_9HYPH</name>
<dbReference type="GO" id="GO:0005737">
    <property type="term" value="C:cytoplasm"/>
    <property type="evidence" value="ECO:0007669"/>
    <property type="project" value="TreeGrafter"/>
</dbReference>
<feature type="active site" description="Cysteine sulfenic acid (-SOH) intermediate" evidence="5">
    <location>
        <position position="49"/>
    </location>
</feature>
<keyword evidence="1 6" id="KW-0575">Peroxidase</keyword>
<keyword evidence="2 6" id="KW-0049">Antioxidant</keyword>
<evidence type="ECO:0000256" key="4">
    <source>
        <dbReference type="ARBA" id="ARBA00023284"/>
    </source>
</evidence>
<comment type="caution">
    <text evidence="9">The sequence shown here is derived from an EMBL/GenBank/DDBJ whole genome shotgun (WGS) entry which is preliminary data.</text>
</comment>
<dbReference type="Proteomes" id="UP000542776">
    <property type="component" value="Unassembled WGS sequence"/>
</dbReference>
<keyword evidence="3 6" id="KW-0560">Oxidoreductase</keyword>
<protein>
    <recommendedName>
        <fullName evidence="6">Glutathione-dependent peroxiredoxin</fullName>
        <ecNumber evidence="6">1.11.1.27</ecNumber>
    </recommendedName>
</protein>
<reference evidence="9 10" key="1">
    <citation type="submission" date="2020-08" db="EMBL/GenBank/DDBJ databases">
        <title>Genomic Encyclopedia of Type Strains, Phase IV (KMG-IV): sequencing the most valuable type-strain genomes for metagenomic binning, comparative biology and taxonomic classification.</title>
        <authorList>
            <person name="Goeker M."/>
        </authorList>
    </citation>
    <scope>NUCLEOTIDE SEQUENCE [LARGE SCALE GENOMIC DNA]</scope>
    <source>
        <strain evidence="9 10">DSM 102238</strain>
    </source>
</reference>
<dbReference type="SUPFAM" id="SSF52833">
    <property type="entry name" value="Thioredoxin-like"/>
    <property type="match status" value="1"/>
</dbReference>
<evidence type="ECO:0000256" key="1">
    <source>
        <dbReference type="ARBA" id="ARBA00022559"/>
    </source>
</evidence>
<keyword evidence="4 6" id="KW-0676">Redox-active center</keyword>
<comment type="catalytic activity">
    <reaction evidence="6">
        <text>a hydroperoxide + 2 glutathione = an alcohol + glutathione disulfide + H2O</text>
        <dbReference type="Rhea" id="RHEA:62632"/>
        <dbReference type="ChEBI" id="CHEBI:15377"/>
        <dbReference type="ChEBI" id="CHEBI:30879"/>
        <dbReference type="ChEBI" id="CHEBI:35924"/>
        <dbReference type="ChEBI" id="CHEBI:57925"/>
        <dbReference type="ChEBI" id="CHEBI:58297"/>
        <dbReference type="EC" id="1.11.1.27"/>
    </reaction>
</comment>
<evidence type="ECO:0000256" key="7">
    <source>
        <dbReference type="SAM" id="MobiDB-lite"/>
    </source>
</evidence>
<dbReference type="GO" id="GO:0042744">
    <property type="term" value="P:hydrogen peroxide catabolic process"/>
    <property type="evidence" value="ECO:0007669"/>
    <property type="project" value="TreeGrafter"/>
</dbReference>